<gene>
    <name evidence="2" type="ORF">GBA63_09165</name>
</gene>
<name>A0A6G8Q8K3_9ACTN</name>
<protein>
    <submittedName>
        <fullName evidence="2">Helix-turn-helix domain-containing protein</fullName>
    </submittedName>
</protein>
<dbReference type="GO" id="GO:0003677">
    <property type="term" value="F:DNA binding"/>
    <property type="evidence" value="ECO:0007669"/>
    <property type="project" value="InterPro"/>
</dbReference>
<keyword evidence="3" id="KW-1185">Reference proteome</keyword>
<evidence type="ECO:0000313" key="2">
    <source>
        <dbReference type="EMBL" id="QIN82801.1"/>
    </source>
</evidence>
<dbReference type="KEGG" id="rub:GBA63_09165"/>
<dbReference type="AlphaFoldDB" id="A0A6G8Q8K3"/>
<evidence type="ECO:0000313" key="3">
    <source>
        <dbReference type="Proteomes" id="UP000501452"/>
    </source>
</evidence>
<dbReference type="Pfam" id="PF12728">
    <property type="entry name" value="HTH_17"/>
    <property type="match status" value="1"/>
</dbReference>
<proteinExistence type="predicted"/>
<sequence>MQTNTRDELILARDEWISVDEIGRMFSLSKNKSYELLSSSGGEIRAVRLGRTVRVNKASLLEYVQNHPYAKVEA</sequence>
<accession>A0A6G8Q8K3</accession>
<organism evidence="2 3">
    <name type="scientific">Rubrobacter tropicus</name>
    <dbReference type="NCBI Taxonomy" id="2653851"/>
    <lineage>
        <taxon>Bacteria</taxon>
        <taxon>Bacillati</taxon>
        <taxon>Actinomycetota</taxon>
        <taxon>Rubrobacteria</taxon>
        <taxon>Rubrobacterales</taxon>
        <taxon>Rubrobacteraceae</taxon>
        <taxon>Rubrobacter</taxon>
    </lineage>
</organism>
<dbReference type="EMBL" id="CP045119">
    <property type="protein sequence ID" value="QIN82801.1"/>
    <property type="molecule type" value="Genomic_DNA"/>
</dbReference>
<evidence type="ECO:0000259" key="1">
    <source>
        <dbReference type="Pfam" id="PF12728"/>
    </source>
</evidence>
<dbReference type="InterPro" id="IPR010093">
    <property type="entry name" value="SinI_DNA-bd"/>
</dbReference>
<dbReference type="Proteomes" id="UP000501452">
    <property type="component" value="Chromosome"/>
</dbReference>
<dbReference type="RefSeq" id="WP_166175497.1">
    <property type="nucleotide sequence ID" value="NZ_CP045119.1"/>
</dbReference>
<feature type="domain" description="Helix-turn-helix" evidence="1">
    <location>
        <begin position="16"/>
        <end position="67"/>
    </location>
</feature>
<reference evidence="2 3" key="1">
    <citation type="submission" date="2019-10" db="EMBL/GenBank/DDBJ databases">
        <title>Rubrobacter sp nov SCSIO 52090 isolated from a deep-sea sediment in the South China Sea.</title>
        <authorList>
            <person name="Chen R.W."/>
        </authorList>
    </citation>
    <scope>NUCLEOTIDE SEQUENCE [LARGE SCALE GENOMIC DNA]</scope>
    <source>
        <strain evidence="2 3">SCSIO 52909</strain>
    </source>
</reference>
<dbReference type="InterPro" id="IPR041657">
    <property type="entry name" value="HTH_17"/>
</dbReference>
<dbReference type="NCBIfam" id="TIGR01764">
    <property type="entry name" value="excise"/>
    <property type="match status" value="1"/>
</dbReference>